<dbReference type="AlphaFoldDB" id="A0A7E4W385"/>
<keyword evidence="1" id="KW-1185">Reference proteome</keyword>
<sequence>MPFPFNTLPYGLSARIRELSTPVETYALQTAAGNERTALKPIIILEKVSNVELDHDNADTLATFAPFVSKERKRYDDIPANVIYDVQESLFLKNVTEYITCNPLFNKLYLNNIFCLYIRAETLDIKLLQKLAQRMLPHYSGLLAPKFSGSLKLHIKNMNVLIPEIFSIFPHLGHLSYTKLYNGWTRELADAAPPKLSFNNAWYNDTFIDATTFNSDDIERLLEKKCDMNVYYKIPENMTFETAISKVAAMMGPKFYQLLKTDPDKGWRMPMFSVTLKENIVADNQDDDYANAGSQIAAFVLRKKVRFNINE</sequence>
<dbReference type="Proteomes" id="UP000492821">
    <property type="component" value="Unassembled WGS sequence"/>
</dbReference>
<organism evidence="1 2">
    <name type="scientific">Panagrellus redivivus</name>
    <name type="common">Microworm</name>
    <dbReference type="NCBI Taxonomy" id="6233"/>
    <lineage>
        <taxon>Eukaryota</taxon>
        <taxon>Metazoa</taxon>
        <taxon>Ecdysozoa</taxon>
        <taxon>Nematoda</taxon>
        <taxon>Chromadorea</taxon>
        <taxon>Rhabditida</taxon>
        <taxon>Tylenchina</taxon>
        <taxon>Panagrolaimomorpha</taxon>
        <taxon>Panagrolaimoidea</taxon>
        <taxon>Panagrolaimidae</taxon>
        <taxon>Panagrellus</taxon>
    </lineage>
</organism>
<reference evidence="2" key="2">
    <citation type="submission" date="2020-10" db="UniProtKB">
        <authorList>
            <consortium name="WormBaseParasite"/>
        </authorList>
    </citation>
    <scope>IDENTIFICATION</scope>
</reference>
<proteinExistence type="predicted"/>
<accession>A0A7E4W385</accession>
<reference evidence="1" key="1">
    <citation type="journal article" date="2013" name="Genetics">
        <title>The draft genome and transcriptome of Panagrellus redivivus are shaped by the harsh demands of a free-living lifestyle.</title>
        <authorList>
            <person name="Srinivasan J."/>
            <person name="Dillman A.R."/>
            <person name="Macchietto M.G."/>
            <person name="Heikkinen L."/>
            <person name="Lakso M."/>
            <person name="Fracchia K.M."/>
            <person name="Antoshechkin I."/>
            <person name="Mortazavi A."/>
            <person name="Wong G."/>
            <person name="Sternberg P.W."/>
        </authorList>
    </citation>
    <scope>NUCLEOTIDE SEQUENCE [LARGE SCALE GENOMIC DNA]</scope>
    <source>
        <strain evidence="1">MT8872</strain>
    </source>
</reference>
<dbReference type="WBParaSite" id="Pan_g6818.t1">
    <property type="protein sequence ID" value="Pan_g6818.t1"/>
    <property type="gene ID" value="Pan_g6818"/>
</dbReference>
<evidence type="ECO:0000313" key="1">
    <source>
        <dbReference type="Proteomes" id="UP000492821"/>
    </source>
</evidence>
<name>A0A7E4W385_PANRE</name>
<protein>
    <submittedName>
        <fullName evidence="2">SERPIN domain-containing protein</fullName>
    </submittedName>
</protein>
<evidence type="ECO:0000313" key="2">
    <source>
        <dbReference type="WBParaSite" id="Pan_g6818.t1"/>
    </source>
</evidence>